<dbReference type="InterPro" id="IPR011335">
    <property type="entry name" value="Restrct_endonuc-II-like"/>
</dbReference>
<dbReference type="AlphaFoldDB" id="A0A7Z9DVW2"/>
<dbReference type="PANTHER" id="PTHR36558:SF1">
    <property type="entry name" value="RESTRICTION ENDONUCLEASE DOMAIN-CONTAINING PROTEIN-RELATED"/>
    <property type="match status" value="1"/>
</dbReference>
<evidence type="ECO:0000313" key="3">
    <source>
        <dbReference type="Proteomes" id="UP000184550"/>
    </source>
</evidence>
<evidence type="ECO:0000259" key="1">
    <source>
        <dbReference type="Pfam" id="PF05685"/>
    </source>
</evidence>
<evidence type="ECO:0000313" key="2">
    <source>
        <dbReference type="EMBL" id="VXD14201.1"/>
    </source>
</evidence>
<keyword evidence="3" id="KW-1185">Reference proteome</keyword>
<dbReference type="CDD" id="cd06260">
    <property type="entry name" value="DUF820-like"/>
    <property type="match status" value="1"/>
</dbReference>
<dbReference type="InterPro" id="IPR008538">
    <property type="entry name" value="Uma2"/>
</dbReference>
<dbReference type="Pfam" id="PF05685">
    <property type="entry name" value="Uma2"/>
    <property type="match status" value="1"/>
</dbReference>
<dbReference type="Proteomes" id="UP000184550">
    <property type="component" value="Unassembled WGS sequence"/>
</dbReference>
<sequence length="204" mass="23711">MSYNGIRFGGILIMIVNPSDYKISHEDYLEGEKISPIRHEYIRGEVYAMVGGSDAHDTISGNLIALFKNHLRGQGCRVYTGNMKVHIKTADSYYYPDVMVTCDSRDRNNGYFKQYPSLIIEVLSPSTEAFNRGDKFADYRQIETLQEYVLISQNKINIECFRQNQEGRWVLFTYQQNEQIQLESINFTCQVSEIYEDVLDFNHP</sequence>
<reference evidence="2" key="1">
    <citation type="submission" date="2019-10" db="EMBL/GenBank/DDBJ databases">
        <authorList>
            <consortium name="Genoscope - CEA"/>
            <person name="William W."/>
        </authorList>
    </citation>
    <scope>NUCLEOTIDE SEQUENCE [LARGE SCALE GENOMIC DNA]</scope>
    <source>
        <strain evidence="2">BBR_PRJEB10992</strain>
    </source>
</reference>
<dbReference type="InterPro" id="IPR012296">
    <property type="entry name" value="Nuclease_put_TT1808"/>
</dbReference>
<proteinExistence type="predicted"/>
<dbReference type="PANTHER" id="PTHR36558">
    <property type="entry name" value="GLR1098 PROTEIN"/>
    <property type="match status" value="1"/>
</dbReference>
<accession>A0A7Z9DVW2</accession>
<dbReference type="Gene3D" id="3.90.1570.10">
    <property type="entry name" value="tt1808, chain A"/>
    <property type="match status" value="1"/>
</dbReference>
<gene>
    <name evidence="2" type="ORF">PL8927_270300</name>
</gene>
<dbReference type="EMBL" id="CZCU02000099">
    <property type="protein sequence ID" value="VXD14201.1"/>
    <property type="molecule type" value="Genomic_DNA"/>
</dbReference>
<feature type="domain" description="Putative restriction endonuclease" evidence="1">
    <location>
        <begin position="26"/>
        <end position="185"/>
    </location>
</feature>
<protein>
    <recommendedName>
        <fullName evidence="1">Putative restriction endonuclease domain-containing protein</fullName>
    </recommendedName>
</protein>
<organism evidence="2 3">
    <name type="scientific">Planktothrix serta PCC 8927</name>
    <dbReference type="NCBI Taxonomy" id="671068"/>
    <lineage>
        <taxon>Bacteria</taxon>
        <taxon>Bacillati</taxon>
        <taxon>Cyanobacteriota</taxon>
        <taxon>Cyanophyceae</taxon>
        <taxon>Oscillatoriophycideae</taxon>
        <taxon>Oscillatoriales</taxon>
        <taxon>Microcoleaceae</taxon>
        <taxon>Planktothrix</taxon>
    </lineage>
</organism>
<comment type="caution">
    <text evidence="2">The sequence shown here is derived from an EMBL/GenBank/DDBJ whole genome shotgun (WGS) entry which is preliminary data.</text>
</comment>
<dbReference type="SUPFAM" id="SSF52980">
    <property type="entry name" value="Restriction endonuclease-like"/>
    <property type="match status" value="1"/>
</dbReference>
<name>A0A7Z9DVW2_9CYAN</name>